<protein>
    <recommendedName>
        <fullName evidence="1">Dienelactone hydrolase domain-containing protein</fullName>
    </recommendedName>
</protein>
<name>A0A6G0WF11_9STRA</name>
<reference evidence="2 3" key="1">
    <citation type="submission" date="2019-07" db="EMBL/GenBank/DDBJ databases">
        <title>Genomics analysis of Aphanomyces spp. identifies a new class of oomycete effector associated with host adaptation.</title>
        <authorList>
            <person name="Gaulin E."/>
        </authorList>
    </citation>
    <scope>NUCLEOTIDE SEQUENCE [LARGE SCALE GENOMIC DNA]</scope>
    <source>
        <strain evidence="2 3">ATCC 201684</strain>
    </source>
</reference>
<gene>
    <name evidence="2" type="ORF">Ae201684_015822</name>
</gene>
<dbReference type="VEuPathDB" id="FungiDB:AeMF1_019401"/>
<dbReference type="PANTHER" id="PTHR17630">
    <property type="entry name" value="DIENELACTONE HYDROLASE"/>
    <property type="match status" value="1"/>
</dbReference>
<evidence type="ECO:0000313" key="3">
    <source>
        <dbReference type="Proteomes" id="UP000481153"/>
    </source>
</evidence>
<accession>A0A6G0WF11</accession>
<dbReference type="Proteomes" id="UP000481153">
    <property type="component" value="Unassembled WGS sequence"/>
</dbReference>
<evidence type="ECO:0000313" key="2">
    <source>
        <dbReference type="EMBL" id="KAF0725860.1"/>
    </source>
</evidence>
<dbReference type="InterPro" id="IPR029058">
    <property type="entry name" value="AB_hydrolase_fold"/>
</dbReference>
<dbReference type="GO" id="GO:0016787">
    <property type="term" value="F:hydrolase activity"/>
    <property type="evidence" value="ECO:0007669"/>
    <property type="project" value="InterPro"/>
</dbReference>
<dbReference type="PANTHER" id="PTHR17630:SF44">
    <property type="entry name" value="PROTEIN AIM2"/>
    <property type="match status" value="1"/>
</dbReference>
<feature type="domain" description="Dienelactone hydrolase" evidence="1">
    <location>
        <begin position="92"/>
        <end position="242"/>
    </location>
</feature>
<proteinExistence type="predicted"/>
<dbReference type="Pfam" id="PF01738">
    <property type="entry name" value="DLH"/>
    <property type="match status" value="1"/>
</dbReference>
<comment type="caution">
    <text evidence="2">The sequence shown here is derived from an EMBL/GenBank/DDBJ whole genome shotgun (WGS) entry which is preliminary data.</text>
</comment>
<sequence length="249" mass="27364">MSCCPPDSLPPLYTASAAAPTKIGSMDVFFYDNPASNNLVLVFPDVYGPDCGRTKENCVKLSAFYKVALVDLAPPYIVELSEIPDWAKARPIESLVPKINDVVRHYQSAYKLDMIAAMGYCWGAWIVAKYSSVPSNVLVAGIGFHPAWRVEDLFHGRGSAAKIAKTILVPQLILPGGNDPSYLKSGQEADKTLQARGIPARVRDFPQVLHGWVNRGDLNDPVVAEGFRAAWDDEALPFLRQYFAAQPRL</sequence>
<keyword evidence="3" id="KW-1185">Reference proteome</keyword>
<dbReference type="EMBL" id="VJMJ01000232">
    <property type="protein sequence ID" value="KAF0725860.1"/>
    <property type="molecule type" value="Genomic_DNA"/>
</dbReference>
<dbReference type="Gene3D" id="3.40.50.1820">
    <property type="entry name" value="alpha/beta hydrolase"/>
    <property type="match status" value="1"/>
</dbReference>
<organism evidence="2 3">
    <name type="scientific">Aphanomyces euteiches</name>
    <dbReference type="NCBI Taxonomy" id="100861"/>
    <lineage>
        <taxon>Eukaryota</taxon>
        <taxon>Sar</taxon>
        <taxon>Stramenopiles</taxon>
        <taxon>Oomycota</taxon>
        <taxon>Saprolegniomycetes</taxon>
        <taxon>Saprolegniales</taxon>
        <taxon>Verrucalvaceae</taxon>
        <taxon>Aphanomyces</taxon>
    </lineage>
</organism>
<dbReference type="AlphaFoldDB" id="A0A6G0WF11"/>
<dbReference type="InterPro" id="IPR002925">
    <property type="entry name" value="Dienelactn_hydro"/>
</dbReference>
<dbReference type="SUPFAM" id="SSF53474">
    <property type="entry name" value="alpha/beta-Hydrolases"/>
    <property type="match status" value="1"/>
</dbReference>
<evidence type="ECO:0000259" key="1">
    <source>
        <dbReference type="Pfam" id="PF01738"/>
    </source>
</evidence>